<dbReference type="InterPro" id="IPR036148">
    <property type="entry name" value="MmgE/PrpD_sf"/>
</dbReference>
<proteinExistence type="inferred from homology"/>
<dbReference type="EMBL" id="HE965806">
    <property type="protein sequence ID" value="CCJ55997.1"/>
    <property type="molecule type" value="Genomic_DNA"/>
</dbReference>
<evidence type="ECO:0008006" key="6">
    <source>
        <dbReference type="Google" id="ProtNLM"/>
    </source>
</evidence>
<dbReference type="GO" id="GO:0016829">
    <property type="term" value="F:lyase activity"/>
    <property type="evidence" value="ECO:0007669"/>
    <property type="project" value="InterPro"/>
</dbReference>
<dbReference type="PANTHER" id="PTHR16943">
    <property type="entry name" value="2-METHYLCITRATE DEHYDRATASE-RELATED"/>
    <property type="match status" value="1"/>
</dbReference>
<dbReference type="Gene3D" id="1.10.4100.10">
    <property type="entry name" value="2-methylcitrate dehydratase PrpD"/>
    <property type="match status" value="1"/>
</dbReference>
<evidence type="ECO:0000313" key="4">
    <source>
        <dbReference type="EMBL" id="CCJ55997.1"/>
    </source>
</evidence>
<dbReference type="Pfam" id="PF19305">
    <property type="entry name" value="MmgE_PrpD_C"/>
    <property type="match status" value="1"/>
</dbReference>
<dbReference type="InterPro" id="IPR042188">
    <property type="entry name" value="MmgE/PrpD_sf_2"/>
</dbReference>
<dbReference type="Gene3D" id="3.30.1330.120">
    <property type="entry name" value="2-methylcitrate dehydratase PrpD"/>
    <property type="match status" value="1"/>
</dbReference>
<accession>A0A0C6P898</accession>
<comment type="similarity">
    <text evidence="1">Belongs to the PrpD family.</text>
</comment>
<protein>
    <recommendedName>
        <fullName evidence="6">MmgE/PrpD family protein</fullName>
    </recommendedName>
</protein>
<name>A0A0C6P898_BORBO</name>
<feature type="domain" description="MmgE/PrpD C-terminal" evidence="3">
    <location>
        <begin position="279"/>
        <end position="443"/>
    </location>
</feature>
<evidence type="ECO:0000256" key="1">
    <source>
        <dbReference type="ARBA" id="ARBA00006174"/>
    </source>
</evidence>
<evidence type="ECO:0000313" key="5">
    <source>
        <dbReference type="Proteomes" id="UP000007564"/>
    </source>
</evidence>
<reference evidence="4 5" key="1">
    <citation type="journal article" date="2012" name="BMC Genomics">
        <title>Comparative genomics of the classical Bordetella subspecies: the evolution and exchange of virulence-associated diversity amongst closely related pathogens.</title>
        <authorList>
            <person name="Park J."/>
            <person name="Zhang Y."/>
            <person name="Buboltz A.M."/>
            <person name="Zhang X."/>
            <person name="Schuster S.C."/>
            <person name="Ahuja U."/>
            <person name="Liu M."/>
            <person name="Miller J.F."/>
            <person name="Sebaihia M."/>
            <person name="Bentley S.D."/>
            <person name="Parkhill J."/>
            <person name="Harvill E.T."/>
        </authorList>
    </citation>
    <scope>NUCLEOTIDE SEQUENCE [LARGE SCALE GENOMIC DNA]</scope>
    <source>
        <strain evidence="4 5">253</strain>
    </source>
</reference>
<dbReference type="Pfam" id="PF03972">
    <property type="entry name" value="MmgE_PrpD_N"/>
    <property type="match status" value="1"/>
</dbReference>
<dbReference type="InterPro" id="IPR005656">
    <property type="entry name" value="MmgE_PrpD"/>
</dbReference>
<dbReference type="KEGG" id="bbh:BN112_4083"/>
<dbReference type="SUPFAM" id="SSF103378">
    <property type="entry name" value="2-methylcitrate dehydratase PrpD"/>
    <property type="match status" value="1"/>
</dbReference>
<dbReference type="Proteomes" id="UP000007564">
    <property type="component" value="Chromosome"/>
</dbReference>
<organism evidence="4 5">
    <name type="scientific">Bordetella bronchiseptica 253</name>
    <dbReference type="NCBI Taxonomy" id="568707"/>
    <lineage>
        <taxon>Bacteria</taxon>
        <taxon>Pseudomonadati</taxon>
        <taxon>Pseudomonadota</taxon>
        <taxon>Betaproteobacteria</taxon>
        <taxon>Burkholderiales</taxon>
        <taxon>Alcaligenaceae</taxon>
        <taxon>Bordetella</taxon>
    </lineage>
</organism>
<dbReference type="InterPro" id="IPR042183">
    <property type="entry name" value="MmgE/PrpD_sf_1"/>
</dbReference>
<dbReference type="InterPro" id="IPR045336">
    <property type="entry name" value="MmgE_PrpD_N"/>
</dbReference>
<sequence length="463" mass="47958">MRGTVMPAAHATSQPPATRWLAEHALGFDYDMLPADARRIVRHCILDWYAVTLAACREPAVAALVDDALEEGAGGASPVIGHAAGVSQGAAALIQGTAAHWLDYDDVNLAITGHPTAVVYSALLPLALARGSTAREVMAAFAAGYETACRVGRWLGDVHYRHGYHATATAGAVAAAAACARLMRLSTAQTASALCLAGTQAAGLKALFGTMAKPLHAGLAARNGLMAARLAARGLDAGQQGLEAAQGFAAVLSPAPDWPAATATPPGGLFLGGRLFKYHASCYGTHAVIECGRMLRERGARVQDIARITLHAHPGSENMCNIATPRTANEARFSLRMNAAFGLLGLDASAIDAYTPARLADPAIAELRDRMRVEFHDDLAMMESRMLIEHHDGSAMQARHDAGVPAGSIDDEAARLQAKFHALAAPVIGVGAAGRLRDAILDLDAAPGLHALAVTVPATGGAA</sequence>
<dbReference type="PANTHER" id="PTHR16943:SF8">
    <property type="entry name" value="2-METHYLCITRATE DEHYDRATASE"/>
    <property type="match status" value="1"/>
</dbReference>
<dbReference type="HOGENOM" id="CLU_026574_2_0_4"/>
<dbReference type="InterPro" id="IPR045337">
    <property type="entry name" value="MmgE_PrpD_C"/>
</dbReference>
<gene>
    <name evidence="4" type="ORF">BN112_4083</name>
</gene>
<dbReference type="OrthoDB" id="9797528at2"/>
<evidence type="ECO:0000259" key="2">
    <source>
        <dbReference type="Pfam" id="PF03972"/>
    </source>
</evidence>
<feature type="domain" description="MmgE/PrpD N-terminal" evidence="2">
    <location>
        <begin position="21"/>
        <end position="258"/>
    </location>
</feature>
<evidence type="ECO:0000259" key="3">
    <source>
        <dbReference type="Pfam" id="PF19305"/>
    </source>
</evidence>
<dbReference type="AlphaFoldDB" id="A0A0C6P898"/>